<dbReference type="CDD" id="cd01741">
    <property type="entry name" value="GATase1_1"/>
    <property type="match status" value="1"/>
</dbReference>
<dbReference type="Pfam" id="PF00117">
    <property type="entry name" value="GATase"/>
    <property type="match status" value="1"/>
</dbReference>
<dbReference type="STRING" id="78245.Xaut_4097"/>
<dbReference type="HOGENOM" id="CLU_054974_3_2_5"/>
<proteinExistence type="predicted"/>
<evidence type="ECO:0000313" key="2">
    <source>
        <dbReference type="EMBL" id="ABS69319.1"/>
    </source>
</evidence>
<gene>
    <name evidence="2" type="ordered locus">Xaut_4097</name>
</gene>
<dbReference type="Proteomes" id="UP000002417">
    <property type="component" value="Chromosome"/>
</dbReference>
<sequence>MGGSNPASHFIMIQVRDIRVPVTPLPAWRTVRQYGVPPLRPPRENPLKVLVFQHVAAEHPGSFRDFMRADGVIWDAVELDEGEAIPALEGYDALMVFGGPMDVWQEEEHPWLVAEKAAIRAWVATGKPYLGVCLGHQLLADALGGKVGLMPRPEVGVTDVSLTPDGQASVFFTGLPPTFPTLQWHGAAVLKQPEGAKVLAHNDHCAIQALQVGARAFGIQYHVELTDDTVPEWGEITEYRCALEAITGPGGGALLVKAVEEKMPVFRKAAEQLYRNFRATWG</sequence>
<keyword evidence="2" id="KW-0808">Transferase</keyword>
<dbReference type="InterPro" id="IPR044992">
    <property type="entry name" value="ChyE-like"/>
</dbReference>
<organism evidence="2 3">
    <name type="scientific">Xanthobacter autotrophicus (strain ATCC BAA-1158 / Py2)</name>
    <dbReference type="NCBI Taxonomy" id="78245"/>
    <lineage>
        <taxon>Bacteria</taxon>
        <taxon>Pseudomonadati</taxon>
        <taxon>Pseudomonadota</taxon>
        <taxon>Alphaproteobacteria</taxon>
        <taxon>Hyphomicrobiales</taxon>
        <taxon>Xanthobacteraceae</taxon>
        <taxon>Xanthobacter</taxon>
    </lineage>
</organism>
<dbReference type="EMBL" id="CP000781">
    <property type="protein sequence ID" value="ABS69319.1"/>
    <property type="molecule type" value="Genomic_DNA"/>
</dbReference>
<dbReference type="PANTHER" id="PTHR42695:SF5">
    <property type="entry name" value="GLUTAMINE AMIDOTRANSFERASE YLR126C-RELATED"/>
    <property type="match status" value="1"/>
</dbReference>
<dbReference type="SUPFAM" id="SSF52317">
    <property type="entry name" value="Class I glutamine amidotransferase-like"/>
    <property type="match status" value="1"/>
</dbReference>
<dbReference type="eggNOG" id="COG0518">
    <property type="taxonomic scope" value="Bacteria"/>
</dbReference>
<dbReference type="PANTHER" id="PTHR42695">
    <property type="entry name" value="GLUTAMINE AMIDOTRANSFERASE YLR126C-RELATED"/>
    <property type="match status" value="1"/>
</dbReference>
<dbReference type="PhylomeDB" id="A7IMS6"/>
<evidence type="ECO:0000313" key="3">
    <source>
        <dbReference type="Proteomes" id="UP000002417"/>
    </source>
</evidence>
<keyword evidence="2" id="KW-0315">Glutamine amidotransferase</keyword>
<evidence type="ECO:0000259" key="1">
    <source>
        <dbReference type="Pfam" id="PF00117"/>
    </source>
</evidence>
<dbReference type="AlphaFoldDB" id="A7IMS6"/>
<dbReference type="InterPro" id="IPR029062">
    <property type="entry name" value="Class_I_gatase-like"/>
</dbReference>
<feature type="domain" description="Glutamine amidotransferase" evidence="1">
    <location>
        <begin position="87"/>
        <end position="226"/>
    </location>
</feature>
<reference evidence="2 3" key="1">
    <citation type="submission" date="2007-07" db="EMBL/GenBank/DDBJ databases">
        <title>Complete sequence of chromosome of Xanthobacter autotrophicus Py2.</title>
        <authorList>
            <consortium name="US DOE Joint Genome Institute"/>
            <person name="Copeland A."/>
            <person name="Lucas S."/>
            <person name="Lapidus A."/>
            <person name="Barry K."/>
            <person name="Glavina del Rio T."/>
            <person name="Hammon N."/>
            <person name="Israni S."/>
            <person name="Dalin E."/>
            <person name="Tice H."/>
            <person name="Pitluck S."/>
            <person name="Sims D."/>
            <person name="Brettin T."/>
            <person name="Bruce D."/>
            <person name="Detter J.C."/>
            <person name="Han C."/>
            <person name="Tapia R."/>
            <person name="Brainard J."/>
            <person name="Schmutz J."/>
            <person name="Larimer F."/>
            <person name="Land M."/>
            <person name="Hauser L."/>
            <person name="Kyrpides N."/>
            <person name="Kim E."/>
            <person name="Ensigns S.A."/>
            <person name="Richardson P."/>
        </authorList>
    </citation>
    <scope>NUCLEOTIDE SEQUENCE [LARGE SCALE GENOMIC DNA]</scope>
    <source>
        <strain evidence="3">ATCC BAA-1158 / Py2</strain>
    </source>
</reference>
<dbReference type="InterPro" id="IPR017926">
    <property type="entry name" value="GATASE"/>
</dbReference>
<dbReference type="GO" id="GO:0005829">
    <property type="term" value="C:cytosol"/>
    <property type="evidence" value="ECO:0007669"/>
    <property type="project" value="TreeGrafter"/>
</dbReference>
<accession>A7IMS6</accession>
<name>A7IMS6_XANP2</name>
<dbReference type="Gene3D" id="3.40.50.880">
    <property type="match status" value="1"/>
</dbReference>
<protein>
    <submittedName>
        <fullName evidence="2">Glutamine amidotransferase class-I</fullName>
    </submittedName>
</protein>
<dbReference type="KEGG" id="xau:Xaut_4097"/>
<keyword evidence="3" id="KW-1185">Reference proteome</keyword>
<dbReference type="PROSITE" id="PS51273">
    <property type="entry name" value="GATASE_TYPE_1"/>
    <property type="match status" value="1"/>
</dbReference>
<dbReference type="GO" id="GO:0016740">
    <property type="term" value="F:transferase activity"/>
    <property type="evidence" value="ECO:0007669"/>
    <property type="project" value="UniProtKB-KW"/>
</dbReference>